<dbReference type="InterPro" id="IPR036188">
    <property type="entry name" value="FAD/NAD-bd_sf"/>
</dbReference>
<dbReference type="GO" id="GO:0050660">
    <property type="term" value="F:flavin adenine dinucleotide binding"/>
    <property type="evidence" value="ECO:0007669"/>
    <property type="project" value="InterPro"/>
</dbReference>
<sequence>MSRLRAALPRDNSHAWHPQALGSAHRDGLAGEDTRRVYDACVIGSGAGGSVAADHLVRAGLDVLLIEEGFRLAPGITNGQLDKLCRRAEIPGDDGDWIERGWPWTTSNLGGGTVFYGGASFRYHDFDFDPSDLIRVRGLDVRWPYTLADLAPYYTEMEQRLGVCGGDNGPSGHGRGPGHPRSAAGRRLWAGGETLGYRPFPTPLAINRDARLGRPGCSAASLCISFQCPTAAKSDVVSVFLRPLADHPGLTLRTGVRALALDQRARGRVDEVVVLDRLSRQLHRVRARAIVLACNAVQTAALLLRSRTRYAPGGVGNESDMVGRGLCMKLSEYVVGEVDPLTGSADGRPLPGPFSTVSFTDHYVDEDCPTGVGGLLYEAKPDEPDATGADSVLRVETILADHPSPENRVTLGEQVDEDGVPVIRMHYRPDPRDLARLAYMVDRGRRLLHQCGARTVRTEPSDFIEGSTHLHGTCRAGLDPTTSVTDPWGRVHSTDNVYVADGSVMPYPGGLSPTLTIQAHALRTAEAIARRTKTSTVA</sequence>
<comment type="cofactor">
    <cofactor evidence="1">
        <name>FAD</name>
        <dbReference type="ChEBI" id="CHEBI:57692"/>
    </cofactor>
</comment>
<keyword evidence="3" id="KW-0285">Flavoprotein</keyword>
<dbReference type="Pfam" id="PF13450">
    <property type="entry name" value="NAD_binding_8"/>
    <property type="match status" value="1"/>
</dbReference>
<gene>
    <name evidence="8" type="ORF">BJ970_006411</name>
</gene>
<dbReference type="Pfam" id="PF05199">
    <property type="entry name" value="GMC_oxred_C"/>
    <property type="match status" value="1"/>
</dbReference>
<keyword evidence="5 8" id="KW-0560">Oxidoreductase</keyword>
<dbReference type="EC" id="1.1.3.43" evidence="8"/>
<dbReference type="Proteomes" id="UP000584374">
    <property type="component" value="Unassembled WGS sequence"/>
</dbReference>
<feature type="domain" description="Glucose-methanol-choline oxidoreductase C-terminal" evidence="7">
    <location>
        <begin position="403"/>
        <end position="521"/>
    </location>
</feature>
<dbReference type="PANTHER" id="PTHR42784:SF1">
    <property type="entry name" value="PYRANOSE 2-OXIDASE"/>
    <property type="match status" value="1"/>
</dbReference>
<dbReference type="GO" id="GO:0016614">
    <property type="term" value="F:oxidoreductase activity, acting on CH-OH group of donors"/>
    <property type="evidence" value="ECO:0007669"/>
    <property type="project" value="InterPro"/>
</dbReference>
<accession>A0A840Q8F8</accession>
<reference evidence="8 9" key="1">
    <citation type="submission" date="2020-08" db="EMBL/GenBank/DDBJ databases">
        <title>Sequencing the genomes of 1000 actinobacteria strains.</title>
        <authorList>
            <person name="Klenk H.-P."/>
        </authorList>
    </citation>
    <scope>NUCLEOTIDE SEQUENCE [LARGE SCALE GENOMIC DNA]</scope>
    <source>
        <strain evidence="8 9">DSM 45584</strain>
    </source>
</reference>
<protein>
    <submittedName>
        <fullName evidence="8">Paromamine 6'-oxidase/6'''-hydroxyneomycin C oxidase/2'-deamino-2'-hydroxyparomamine 6'-oxidase</fullName>
        <ecNumber evidence="8">1.1.3.-</ecNumber>
        <ecNumber evidence="8">1.1.3.43</ecNumber>
        <ecNumber evidence="8">1.1.3.44</ecNumber>
    </submittedName>
</protein>
<proteinExistence type="inferred from homology"/>
<comment type="similarity">
    <text evidence="2">Belongs to the GMC oxidoreductase family.</text>
</comment>
<evidence type="ECO:0000259" key="6">
    <source>
        <dbReference type="Pfam" id="PF00732"/>
    </source>
</evidence>
<evidence type="ECO:0000256" key="2">
    <source>
        <dbReference type="ARBA" id="ARBA00010790"/>
    </source>
</evidence>
<keyword evidence="4" id="KW-0274">FAD</keyword>
<keyword evidence="9" id="KW-1185">Reference proteome</keyword>
<evidence type="ECO:0000313" key="8">
    <source>
        <dbReference type="EMBL" id="MBB5158812.1"/>
    </source>
</evidence>
<dbReference type="EC" id="1.1.3.44" evidence="8"/>
<evidence type="ECO:0000256" key="5">
    <source>
        <dbReference type="ARBA" id="ARBA00023002"/>
    </source>
</evidence>
<dbReference type="Gene3D" id="3.50.50.60">
    <property type="entry name" value="FAD/NAD(P)-binding domain"/>
    <property type="match status" value="2"/>
</dbReference>
<dbReference type="PANTHER" id="PTHR42784">
    <property type="entry name" value="PYRANOSE 2-OXIDASE"/>
    <property type="match status" value="1"/>
</dbReference>
<feature type="domain" description="Glucose-methanol-choline oxidoreductase N-terminal" evidence="6">
    <location>
        <begin position="105"/>
        <end position="328"/>
    </location>
</feature>
<evidence type="ECO:0000256" key="3">
    <source>
        <dbReference type="ARBA" id="ARBA00022630"/>
    </source>
</evidence>
<comment type="caution">
    <text evidence="8">The sequence shown here is derived from an EMBL/GenBank/DDBJ whole genome shotgun (WGS) entry which is preliminary data.</text>
</comment>
<dbReference type="InterPro" id="IPR007867">
    <property type="entry name" value="GMC_OxRtase_C"/>
</dbReference>
<dbReference type="SUPFAM" id="SSF51905">
    <property type="entry name" value="FAD/NAD(P)-binding domain"/>
    <property type="match status" value="1"/>
</dbReference>
<dbReference type="EC" id="1.1.3.-" evidence="8"/>
<evidence type="ECO:0000256" key="4">
    <source>
        <dbReference type="ARBA" id="ARBA00022827"/>
    </source>
</evidence>
<dbReference type="InterPro" id="IPR000172">
    <property type="entry name" value="GMC_OxRdtase_N"/>
</dbReference>
<evidence type="ECO:0000256" key="1">
    <source>
        <dbReference type="ARBA" id="ARBA00001974"/>
    </source>
</evidence>
<organism evidence="8 9">
    <name type="scientific">Saccharopolyspora phatthalungensis</name>
    <dbReference type="NCBI Taxonomy" id="664693"/>
    <lineage>
        <taxon>Bacteria</taxon>
        <taxon>Bacillati</taxon>
        <taxon>Actinomycetota</taxon>
        <taxon>Actinomycetes</taxon>
        <taxon>Pseudonocardiales</taxon>
        <taxon>Pseudonocardiaceae</taxon>
        <taxon>Saccharopolyspora</taxon>
    </lineage>
</organism>
<dbReference type="SUPFAM" id="SSF54373">
    <property type="entry name" value="FAD-linked reductases, C-terminal domain"/>
    <property type="match status" value="1"/>
</dbReference>
<dbReference type="Pfam" id="PF00732">
    <property type="entry name" value="GMC_oxred_N"/>
    <property type="match status" value="1"/>
</dbReference>
<dbReference type="InterPro" id="IPR051473">
    <property type="entry name" value="P2Ox-like"/>
</dbReference>
<evidence type="ECO:0000259" key="7">
    <source>
        <dbReference type="Pfam" id="PF05199"/>
    </source>
</evidence>
<name>A0A840Q8F8_9PSEU</name>
<evidence type="ECO:0000313" key="9">
    <source>
        <dbReference type="Proteomes" id="UP000584374"/>
    </source>
</evidence>
<dbReference type="AlphaFoldDB" id="A0A840Q8F8"/>
<dbReference type="RefSeq" id="WP_184730807.1">
    <property type="nucleotide sequence ID" value="NZ_JACHIW010000002.1"/>
</dbReference>
<dbReference type="EMBL" id="JACHIW010000002">
    <property type="protein sequence ID" value="MBB5158812.1"/>
    <property type="molecule type" value="Genomic_DNA"/>
</dbReference>